<dbReference type="PANTHER" id="PTHR43163:SF7">
    <property type="entry name" value="DIPEPTIDE-TRANSPORT INTEGRAL MEMBRANE PROTEIN ABC TRANSPORTER DPPB-RELATED"/>
    <property type="match status" value="1"/>
</dbReference>
<dbReference type="Proteomes" id="UP000053512">
    <property type="component" value="Unassembled WGS sequence"/>
</dbReference>
<evidence type="ECO:0000256" key="5">
    <source>
        <dbReference type="ARBA" id="ARBA00022989"/>
    </source>
</evidence>
<dbReference type="eggNOG" id="COG0601">
    <property type="taxonomic scope" value="Bacteria"/>
</dbReference>
<proteinExistence type="inferred from homology"/>
<evidence type="ECO:0000256" key="3">
    <source>
        <dbReference type="ARBA" id="ARBA00022475"/>
    </source>
</evidence>
<organism evidence="9 10">
    <name type="scientific">Kocuria rosea subsp. polaris</name>
    <dbReference type="NCBI Taxonomy" id="136273"/>
    <lineage>
        <taxon>Bacteria</taxon>
        <taxon>Bacillati</taxon>
        <taxon>Actinomycetota</taxon>
        <taxon>Actinomycetes</taxon>
        <taxon>Micrococcales</taxon>
        <taxon>Micrococcaceae</taxon>
        <taxon>Kocuria</taxon>
    </lineage>
</organism>
<dbReference type="OrthoDB" id="3171583at2"/>
<comment type="similarity">
    <text evidence="7">Belongs to the binding-protein-dependent transport system permease family.</text>
</comment>
<evidence type="ECO:0000256" key="7">
    <source>
        <dbReference type="RuleBase" id="RU363032"/>
    </source>
</evidence>
<keyword evidence="3" id="KW-1003">Cell membrane</keyword>
<feature type="domain" description="ABC transmembrane type-1" evidence="8">
    <location>
        <begin position="95"/>
        <end position="297"/>
    </location>
</feature>
<keyword evidence="2 7" id="KW-0813">Transport</keyword>
<dbReference type="GO" id="GO:0055085">
    <property type="term" value="P:transmembrane transport"/>
    <property type="evidence" value="ECO:0007669"/>
    <property type="project" value="InterPro"/>
</dbReference>
<keyword evidence="4 7" id="KW-0812">Transmembrane</keyword>
<evidence type="ECO:0000256" key="1">
    <source>
        <dbReference type="ARBA" id="ARBA00004651"/>
    </source>
</evidence>
<dbReference type="InterPro" id="IPR045621">
    <property type="entry name" value="BPD_transp_1_N"/>
</dbReference>
<feature type="transmembrane region" description="Helical" evidence="7">
    <location>
        <begin position="97"/>
        <end position="119"/>
    </location>
</feature>
<gene>
    <name evidence="9" type="ORF">AVL61_01485</name>
</gene>
<sequence length="307" mass="33166">MGRYVIRRLLLTIPVLLGASLLIFSMVYALPGDPIRALGGDRPLSEAVQAQLRAEYNLDDPLLIQYLKYLAGLVQGDFGTDFSGRPVLDTILDRLPVTARLALVAVAFEILIGIAAGVLAGLRRGSFFDNLVLVSTTVVVSIPVFVLGFLAQYVLGVRLGWFPIAGISQGWYSYVLPGLVLAALSLAYVARLTRTSLAENLQSDYVRTARAKGLSEASVVGKHTLRNSLIPVITFIGADLGALMGGAIVTESVFNIPGLGRAVYDAVLRQEGAVVVGIVTLFVFFYIFFNLVVDVLYAALDPRIRYE</sequence>
<dbReference type="AlphaFoldDB" id="A0A0W8INH0"/>
<evidence type="ECO:0000256" key="6">
    <source>
        <dbReference type="ARBA" id="ARBA00023136"/>
    </source>
</evidence>
<evidence type="ECO:0000259" key="8">
    <source>
        <dbReference type="PROSITE" id="PS50928"/>
    </source>
</evidence>
<evidence type="ECO:0000313" key="9">
    <source>
        <dbReference type="EMBL" id="KUG61617.1"/>
    </source>
</evidence>
<dbReference type="InterPro" id="IPR035906">
    <property type="entry name" value="MetI-like_sf"/>
</dbReference>
<dbReference type="STRING" id="136273.GY22_01115"/>
<dbReference type="PANTHER" id="PTHR43163">
    <property type="entry name" value="DIPEPTIDE TRANSPORT SYSTEM PERMEASE PROTEIN DPPB-RELATED"/>
    <property type="match status" value="1"/>
</dbReference>
<evidence type="ECO:0000313" key="10">
    <source>
        <dbReference type="Proteomes" id="UP000053512"/>
    </source>
</evidence>
<comment type="caution">
    <text evidence="9">The sequence shown here is derived from an EMBL/GenBank/DDBJ whole genome shotgun (WGS) entry which is preliminary data.</text>
</comment>
<dbReference type="Gene3D" id="1.10.3720.10">
    <property type="entry name" value="MetI-like"/>
    <property type="match status" value="1"/>
</dbReference>
<reference evidence="10" key="1">
    <citation type="submission" date="2015-12" db="EMBL/GenBank/DDBJ databases">
        <authorList>
            <person name="Nair G.R."/>
            <person name="Kaur G."/>
            <person name="Mayilraj S."/>
        </authorList>
    </citation>
    <scope>NUCLEOTIDE SEQUENCE [LARGE SCALE GENOMIC DNA]</scope>
    <source>
        <strain evidence="10">CD08_4</strain>
    </source>
</reference>
<dbReference type="EMBL" id="LQBK01000004">
    <property type="protein sequence ID" value="KUG61617.1"/>
    <property type="molecule type" value="Genomic_DNA"/>
</dbReference>
<feature type="transmembrane region" description="Helical" evidence="7">
    <location>
        <begin position="232"/>
        <end position="254"/>
    </location>
</feature>
<keyword evidence="6 7" id="KW-0472">Membrane</keyword>
<dbReference type="PROSITE" id="PS50928">
    <property type="entry name" value="ABC_TM1"/>
    <property type="match status" value="1"/>
</dbReference>
<dbReference type="InterPro" id="IPR000515">
    <property type="entry name" value="MetI-like"/>
</dbReference>
<protein>
    <submittedName>
        <fullName evidence="9">ABC transporter permease</fullName>
    </submittedName>
</protein>
<dbReference type="SUPFAM" id="SSF161098">
    <property type="entry name" value="MetI-like"/>
    <property type="match status" value="1"/>
</dbReference>
<evidence type="ECO:0000256" key="2">
    <source>
        <dbReference type="ARBA" id="ARBA00022448"/>
    </source>
</evidence>
<dbReference type="RefSeq" id="WP_058873033.1">
    <property type="nucleotide sequence ID" value="NZ_LQBK01000004.1"/>
</dbReference>
<dbReference type="CDD" id="cd06261">
    <property type="entry name" value="TM_PBP2"/>
    <property type="match status" value="1"/>
</dbReference>
<dbReference type="GO" id="GO:0005886">
    <property type="term" value="C:plasma membrane"/>
    <property type="evidence" value="ECO:0007669"/>
    <property type="project" value="UniProtKB-SubCell"/>
</dbReference>
<dbReference type="Pfam" id="PF00528">
    <property type="entry name" value="BPD_transp_1"/>
    <property type="match status" value="1"/>
</dbReference>
<comment type="subcellular location">
    <subcellularLocation>
        <location evidence="1 7">Cell membrane</location>
        <topology evidence="1 7">Multi-pass membrane protein</topology>
    </subcellularLocation>
</comment>
<accession>A0A0W8INH0</accession>
<name>A0A0W8INH0_KOCRO</name>
<feature type="transmembrane region" description="Helical" evidence="7">
    <location>
        <begin position="131"/>
        <end position="151"/>
    </location>
</feature>
<keyword evidence="5 7" id="KW-1133">Transmembrane helix</keyword>
<dbReference type="Pfam" id="PF19300">
    <property type="entry name" value="BPD_transp_1_N"/>
    <property type="match status" value="1"/>
</dbReference>
<feature type="transmembrane region" description="Helical" evidence="7">
    <location>
        <begin position="171"/>
        <end position="190"/>
    </location>
</feature>
<evidence type="ECO:0000256" key="4">
    <source>
        <dbReference type="ARBA" id="ARBA00022692"/>
    </source>
</evidence>
<feature type="transmembrane region" description="Helical" evidence="7">
    <location>
        <begin position="274"/>
        <end position="300"/>
    </location>
</feature>